<name>A0AAE0X0E4_9PEZI</name>
<evidence type="ECO:0000313" key="2">
    <source>
        <dbReference type="Proteomes" id="UP001270362"/>
    </source>
</evidence>
<proteinExistence type="predicted"/>
<gene>
    <name evidence="1" type="ORF">B0T22DRAFT_280075</name>
</gene>
<keyword evidence="2" id="KW-1185">Reference proteome</keyword>
<accession>A0AAE0X0E4</accession>
<sequence length="156" mass="17018">MWLEGCKASSALSRCLPACLSVCSEPWSCAFGMLLYSWQRRILHKSGQYWAILTELCKPSILGAIGTRPLARNLRLGAGDGTRLGQMPQHSLAAALVPSQFSEAHLATGEMQQDAWALILTASTDPNCCKAHMHLSNGATSFHQGTSRYRDSTRSH</sequence>
<organism evidence="1 2">
    <name type="scientific">Podospora appendiculata</name>
    <dbReference type="NCBI Taxonomy" id="314037"/>
    <lineage>
        <taxon>Eukaryota</taxon>
        <taxon>Fungi</taxon>
        <taxon>Dikarya</taxon>
        <taxon>Ascomycota</taxon>
        <taxon>Pezizomycotina</taxon>
        <taxon>Sordariomycetes</taxon>
        <taxon>Sordariomycetidae</taxon>
        <taxon>Sordariales</taxon>
        <taxon>Podosporaceae</taxon>
        <taxon>Podospora</taxon>
    </lineage>
</organism>
<reference evidence="1" key="1">
    <citation type="journal article" date="2023" name="Mol. Phylogenet. Evol.">
        <title>Genome-scale phylogeny and comparative genomics of the fungal order Sordariales.</title>
        <authorList>
            <person name="Hensen N."/>
            <person name="Bonometti L."/>
            <person name="Westerberg I."/>
            <person name="Brannstrom I.O."/>
            <person name="Guillou S."/>
            <person name="Cros-Aarteil S."/>
            <person name="Calhoun S."/>
            <person name="Haridas S."/>
            <person name="Kuo A."/>
            <person name="Mondo S."/>
            <person name="Pangilinan J."/>
            <person name="Riley R."/>
            <person name="LaButti K."/>
            <person name="Andreopoulos B."/>
            <person name="Lipzen A."/>
            <person name="Chen C."/>
            <person name="Yan M."/>
            <person name="Daum C."/>
            <person name="Ng V."/>
            <person name="Clum A."/>
            <person name="Steindorff A."/>
            <person name="Ohm R.A."/>
            <person name="Martin F."/>
            <person name="Silar P."/>
            <person name="Natvig D.O."/>
            <person name="Lalanne C."/>
            <person name="Gautier V."/>
            <person name="Ament-Velasquez S.L."/>
            <person name="Kruys A."/>
            <person name="Hutchinson M.I."/>
            <person name="Powell A.J."/>
            <person name="Barry K."/>
            <person name="Miller A.N."/>
            <person name="Grigoriev I.V."/>
            <person name="Debuchy R."/>
            <person name="Gladieux P."/>
            <person name="Hiltunen Thoren M."/>
            <person name="Johannesson H."/>
        </authorList>
    </citation>
    <scope>NUCLEOTIDE SEQUENCE</scope>
    <source>
        <strain evidence="1">CBS 314.62</strain>
    </source>
</reference>
<evidence type="ECO:0000313" key="1">
    <source>
        <dbReference type="EMBL" id="KAK3682269.1"/>
    </source>
</evidence>
<dbReference type="EMBL" id="JAULSO010000005">
    <property type="protein sequence ID" value="KAK3682269.1"/>
    <property type="molecule type" value="Genomic_DNA"/>
</dbReference>
<reference evidence="1" key="2">
    <citation type="submission" date="2023-06" db="EMBL/GenBank/DDBJ databases">
        <authorList>
            <consortium name="Lawrence Berkeley National Laboratory"/>
            <person name="Haridas S."/>
            <person name="Hensen N."/>
            <person name="Bonometti L."/>
            <person name="Westerberg I."/>
            <person name="Brannstrom I.O."/>
            <person name="Guillou S."/>
            <person name="Cros-Aarteil S."/>
            <person name="Calhoun S."/>
            <person name="Kuo A."/>
            <person name="Mondo S."/>
            <person name="Pangilinan J."/>
            <person name="Riley R."/>
            <person name="Labutti K."/>
            <person name="Andreopoulos B."/>
            <person name="Lipzen A."/>
            <person name="Chen C."/>
            <person name="Yanf M."/>
            <person name="Daum C."/>
            <person name="Ng V."/>
            <person name="Clum A."/>
            <person name="Steindorff A."/>
            <person name="Ohm R."/>
            <person name="Martin F."/>
            <person name="Silar P."/>
            <person name="Natvig D."/>
            <person name="Lalanne C."/>
            <person name="Gautier V."/>
            <person name="Ament-Velasquez S.L."/>
            <person name="Kruys A."/>
            <person name="Hutchinson M.I."/>
            <person name="Powell A.J."/>
            <person name="Barry K."/>
            <person name="Miller A.N."/>
            <person name="Grigoriev I.V."/>
            <person name="Debuchy R."/>
            <person name="Gladieux P."/>
            <person name="Thoren M.H."/>
            <person name="Johannesson H."/>
        </authorList>
    </citation>
    <scope>NUCLEOTIDE SEQUENCE</scope>
    <source>
        <strain evidence="1">CBS 314.62</strain>
    </source>
</reference>
<comment type="caution">
    <text evidence="1">The sequence shown here is derived from an EMBL/GenBank/DDBJ whole genome shotgun (WGS) entry which is preliminary data.</text>
</comment>
<dbReference type="Proteomes" id="UP001270362">
    <property type="component" value="Unassembled WGS sequence"/>
</dbReference>
<dbReference type="AlphaFoldDB" id="A0AAE0X0E4"/>
<protein>
    <submittedName>
        <fullName evidence="1">Uncharacterized protein</fullName>
    </submittedName>
</protein>